<comment type="caution">
    <text evidence="2">The sequence shown here is derived from an EMBL/GenBank/DDBJ whole genome shotgun (WGS) entry which is preliminary data.</text>
</comment>
<keyword evidence="1" id="KW-0472">Membrane</keyword>
<dbReference type="Proteomes" id="UP000318825">
    <property type="component" value="Unassembled WGS sequence"/>
</dbReference>
<dbReference type="AlphaFoldDB" id="A0A4Y3WGI5"/>
<evidence type="ECO:0000256" key="1">
    <source>
        <dbReference type="SAM" id="Phobius"/>
    </source>
</evidence>
<dbReference type="InterPro" id="IPR021762">
    <property type="entry name" value="DUF3325"/>
</dbReference>
<sequence length="115" mass="12424">MNSILSFVALVLVLHFGFALLALSQDRNWRLVVAAPSLSRVAKITLRIAGYALLALGLSLALWRDGPGFGSLMWGTLISLAACAVTMILSWRAHWMTPLGSAIRATTSHHSAKPR</sequence>
<feature type="transmembrane region" description="Helical" evidence="1">
    <location>
        <begin position="69"/>
        <end position="91"/>
    </location>
</feature>
<proteinExistence type="predicted"/>
<accession>A0A4Y3WGI5</accession>
<protein>
    <recommendedName>
        <fullName evidence="4">DUF3325 domain-containing protein</fullName>
    </recommendedName>
</protein>
<dbReference type="EMBL" id="BJNF01000125">
    <property type="protein sequence ID" value="GEC17638.1"/>
    <property type="molecule type" value="Genomic_DNA"/>
</dbReference>
<keyword evidence="1" id="KW-0812">Transmembrane</keyword>
<name>A0A4Y3WGI5_NITWI</name>
<organism evidence="2 3">
    <name type="scientific">Nitrobacter winogradskyi</name>
    <name type="common">Nitrobacter agilis</name>
    <dbReference type="NCBI Taxonomy" id="913"/>
    <lineage>
        <taxon>Bacteria</taxon>
        <taxon>Pseudomonadati</taxon>
        <taxon>Pseudomonadota</taxon>
        <taxon>Alphaproteobacteria</taxon>
        <taxon>Hyphomicrobiales</taxon>
        <taxon>Nitrobacteraceae</taxon>
        <taxon>Nitrobacter</taxon>
    </lineage>
</organism>
<dbReference type="RefSeq" id="WP_141385346.1">
    <property type="nucleotide sequence ID" value="NZ_BJNF01000125.1"/>
</dbReference>
<feature type="transmembrane region" description="Helical" evidence="1">
    <location>
        <begin position="6"/>
        <end position="23"/>
    </location>
</feature>
<dbReference type="Pfam" id="PF11804">
    <property type="entry name" value="DUF3325"/>
    <property type="match status" value="1"/>
</dbReference>
<dbReference type="OrthoDB" id="7376475at2"/>
<keyword evidence="1" id="KW-1133">Transmembrane helix</keyword>
<feature type="transmembrane region" description="Helical" evidence="1">
    <location>
        <begin position="44"/>
        <end position="63"/>
    </location>
</feature>
<evidence type="ECO:0000313" key="3">
    <source>
        <dbReference type="Proteomes" id="UP000318825"/>
    </source>
</evidence>
<evidence type="ECO:0008006" key="4">
    <source>
        <dbReference type="Google" id="ProtNLM"/>
    </source>
</evidence>
<gene>
    <name evidence="2" type="ORF">NWI01_35300</name>
</gene>
<reference evidence="2 3" key="1">
    <citation type="submission" date="2019-06" db="EMBL/GenBank/DDBJ databases">
        <title>Whole genome shotgun sequence of Nitrobacter winogradskyi NBRC 14297.</title>
        <authorList>
            <person name="Hosoyama A."/>
            <person name="Uohara A."/>
            <person name="Ohji S."/>
            <person name="Ichikawa N."/>
        </authorList>
    </citation>
    <scope>NUCLEOTIDE SEQUENCE [LARGE SCALE GENOMIC DNA]</scope>
    <source>
        <strain evidence="2 3">NBRC 14297</strain>
    </source>
</reference>
<evidence type="ECO:0000313" key="2">
    <source>
        <dbReference type="EMBL" id="GEC17638.1"/>
    </source>
</evidence>